<comment type="caution">
    <text evidence="1">The sequence shown here is derived from an EMBL/GenBank/DDBJ whole genome shotgun (WGS) entry which is preliminary data.</text>
</comment>
<organism evidence="1 2">
    <name type="scientific">Flexivirga endophytica</name>
    <dbReference type="NCBI Taxonomy" id="1849103"/>
    <lineage>
        <taxon>Bacteria</taxon>
        <taxon>Bacillati</taxon>
        <taxon>Actinomycetota</taxon>
        <taxon>Actinomycetes</taxon>
        <taxon>Micrococcales</taxon>
        <taxon>Dermacoccaceae</taxon>
        <taxon>Flexivirga</taxon>
    </lineage>
</organism>
<evidence type="ECO:0000313" key="1">
    <source>
        <dbReference type="EMBL" id="GGB17947.1"/>
    </source>
</evidence>
<keyword evidence="2" id="KW-1185">Reference proteome</keyword>
<dbReference type="EMBL" id="BMHI01000001">
    <property type="protein sequence ID" value="GGB17947.1"/>
    <property type="molecule type" value="Genomic_DNA"/>
</dbReference>
<gene>
    <name evidence="1" type="ORF">GCM10011492_04750</name>
</gene>
<sequence>MSLTVQRLRFTDNIDDMTRLLTALGLSVSITSDKGGWVVLAGRAGTVALHSAADSDRGAQQGKTCLSFEETELDALARQLVASGFGNADHPDESMVYDEAYGRAITITVDGEELTINGRSDDLYGYSSTGVESGPEAGDLRVTPIRFVADQTDDRRLLESLGFSLVGEADPHFTQLALPDAGGSVGLHYPYTDELPIVPGPFAIQLTFETTAPLPEIVQRAESAGAAAKLNESEFGDFVTITDPDGQQIQVHSV</sequence>
<reference evidence="1" key="1">
    <citation type="journal article" date="2014" name="Int. J. Syst. Evol. Microbiol.">
        <title>Complete genome sequence of Corynebacterium casei LMG S-19264T (=DSM 44701T), isolated from a smear-ripened cheese.</title>
        <authorList>
            <consortium name="US DOE Joint Genome Institute (JGI-PGF)"/>
            <person name="Walter F."/>
            <person name="Albersmeier A."/>
            <person name="Kalinowski J."/>
            <person name="Ruckert C."/>
        </authorList>
    </citation>
    <scope>NUCLEOTIDE SEQUENCE</scope>
    <source>
        <strain evidence="1">CGMCC 1.15085</strain>
    </source>
</reference>
<dbReference type="RefSeq" id="WP_188835344.1">
    <property type="nucleotide sequence ID" value="NZ_BMHI01000001.1"/>
</dbReference>
<evidence type="ECO:0000313" key="2">
    <source>
        <dbReference type="Proteomes" id="UP000636793"/>
    </source>
</evidence>
<protein>
    <recommendedName>
        <fullName evidence="3">VOC domain-containing protein</fullName>
    </recommendedName>
</protein>
<proteinExistence type="predicted"/>
<dbReference type="Proteomes" id="UP000636793">
    <property type="component" value="Unassembled WGS sequence"/>
</dbReference>
<evidence type="ECO:0008006" key="3">
    <source>
        <dbReference type="Google" id="ProtNLM"/>
    </source>
</evidence>
<dbReference type="AlphaFoldDB" id="A0A916SV34"/>
<reference evidence="1" key="2">
    <citation type="submission" date="2020-09" db="EMBL/GenBank/DDBJ databases">
        <authorList>
            <person name="Sun Q."/>
            <person name="Zhou Y."/>
        </authorList>
    </citation>
    <scope>NUCLEOTIDE SEQUENCE</scope>
    <source>
        <strain evidence="1">CGMCC 1.15085</strain>
    </source>
</reference>
<accession>A0A916SV34</accession>
<dbReference type="SUPFAM" id="SSF54593">
    <property type="entry name" value="Glyoxalase/Bleomycin resistance protein/Dihydroxybiphenyl dioxygenase"/>
    <property type="match status" value="1"/>
</dbReference>
<name>A0A916SV34_9MICO</name>
<dbReference type="InterPro" id="IPR029068">
    <property type="entry name" value="Glyas_Bleomycin-R_OHBP_Dase"/>
</dbReference>